<proteinExistence type="predicted"/>
<evidence type="ECO:0000256" key="1">
    <source>
        <dbReference type="SAM" id="MobiDB-lite"/>
    </source>
</evidence>
<gene>
    <name evidence="2" type="ORF">EVAR_57171_1</name>
</gene>
<dbReference type="EMBL" id="BGZK01002198">
    <property type="protein sequence ID" value="GBP91705.1"/>
    <property type="molecule type" value="Genomic_DNA"/>
</dbReference>
<dbReference type="Proteomes" id="UP000299102">
    <property type="component" value="Unassembled WGS sequence"/>
</dbReference>
<feature type="region of interest" description="Disordered" evidence="1">
    <location>
        <begin position="65"/>
        <end position="110"/>
    </location>
</feature>
<dbReference type="AlphaFoldDB" id="A0A4C1ZYI0"/>
<protein>
    <submittedName>
        <fullName evidence="2">Uncharacterized protein</fullName>
    </submittedName>
</protein>
<evidence type="ECO:0000313" key="2">
    <source>
        <dbReference type="EMBL" id="GBP91705.1"/>
    </source>
</evidence>
<evidence type="ECO:0000313" key="3">
    <source>
        <dbReference type="Proteomes" id="UP000299102"/>
    </source>
</evidence>
<comment type="caution">
    <text evidence="2">The sequence shown here is derived from an EMBL/GenBank/DDBJ whole genome shotgun (WGS) entry which is preliminary data.</text>
</comment>
<sequence>MRMRMDIEIDLRDRELNLFCPPSAKTRTAVGQYLKRVIMIEINSNQKMQRKKKMYSRFYRNGESSLASKSAVAGRGPGARRPDVLLSSSGSATGGCRRVATPKRHHNFPD</sequence>
<keyword evidence="3" id="KW-1185">Reference proteome</keyword>
<accession>A0A4C1ZYI0</accession>
<reference evidence="2 3" key="1">
    <citation type="journal article" date="2019" name="Commun. Biol.">
        <title>The bagworm genome reveals a unique fibroin gene that provides high tensile strength.</title>
        <authorList>
            <person name="Kono N."/>
            <person name="Nakamura H."/>
            <person name="Ohtoshi R."/>
            <person name="Tomita M."/>
            <person name="Numata K."/>
            <person name="Arakawa K."/>
        </authorList>
    </citation>
    <scope>NUCLEOTIDE SEQUENCE [LARGE SCALE GENOMIC DNA]</scope>
</reference>
<name>A0A4C1ZYI0_EUMVA</name>
<feature type="compositionally biased region" description="Basic residues" evidence="1">
    <location>
        <begin position="100"/>
        <end position="110"/>
    </location>
</feature>
<organism evidence="2 3">
    <name type="scientific">Eumeta variegata</name>
    <name type="common">Bagworm moth</name>
    <name type="synonym">Eumeta japonica</name>
    <dbReference type="NCBI Taxonomy" id="151549"/>
    <lineage>
        <taxon>Eukaryota</taxon>
        <taxon>Metazoa</taxon>
        <taxon>Ecdysozoa</taxon>
        <taxon>Arthropoda</taxon>
        <taxon>Hexapoda</taxon>
        <taxon>Insecta</taxon>
        <taxon>Pterygota</taxon>
        <taxon>Neoptera</taxon>
        <taxon>Endopterygota</taxon>
        <taxon>Lepidoptera</taxon>
        <taxon>Glossata</taxon>
        <taxon>Ditrysia</taxon>
        <taxon>Tineoidea</taxon>
        <taxon>Psychidae</taxon>
        <taxon>Oiketicinae</taxon>
        <taxon>Eumeta</taxon>
    </lineage>
</organism>